<reference evidence="6 7" key="1">
    <citation type="submission" date="2018-01" db="EMBL/GenBank/DDBJ databases">
        <authorList>
            <person name="Gaut B.S."/>
            <person name="Morton B.R."/>
            <person name="Clegg M.T."/>
            <person name="Duvall M.R."/>
        </authorList>
    </citation>
    <scope>NUCLEOTIDE SEQUENCE [LARGE SCALE GENOMIC DNA]</scope>
    <source>
        <strain evidence="6">GP69</strain>
    </source>
</reference>
<dbReference type="OrthoDB" id="9815702at2"/>
<feature type="transmembrane region" description="Helical" evidence="5">
    <location>
        <begin position="117"/>
        <end position="135"/>
    </location>
</feature>
<feature type="transmembrane region" description="Helical" evidence="5">
    <location>
        <begin position="425"/>
        <end position="444"/>
    </location>
</feature>
<dbReference type="Pfam" id="PF01943">
    <property type="entry name" value="Polysacc_synt"/>
    <property type="match status" value="1"/>
</dbReference>
<dbReference type="InterPro" id="IPR052556">
    <property type="entry name" value="PolySynth_Transporter"/>
</dbReference>
<gene>
    <name evidence="6" type="ORF">AMURIS_02879</name>
</gene>
<feature type="transmembrane region" description="Helical" evidence="5">
    <location>
        <begin position="170"/>
        <end position="188"/>
    </location>
</feature>
<name>A0A2K4ZIC4_9FIRM</name>
<keyword evidence="7" id="KW-1185">Reference proteome</keyword>
<dbReference type="CDD" id="cd13128">
    <property type="entry name" value="MATE_Wzx_like"/>
    <property type="match status" value="1"/>
</dbReference>
<keyword evidence="3 5" id="KW-1133">Transmembrane helix</keyword>
<feature type="transmembrane region" description="Helical" evidence="5">
    <location>
        <begin position="142"/>
        <end position="164"/>
    </location>
</feature>
<sequence length="491" mass="55851">MNQKSLIKNSIILFIKNVAAIVAPMVMYKYAAIKLGVANVGAVEFVKSLNSYFLLIAMMGISTFAIRECSKVRNNQKDIVHIASQLYAISIVTTFFSYVIFVFLATFVEFFHPYKRLIYIYSISILLTTYGLEWIYNIYEDFATIALSTVICEFIAVIGVILCVRSVQDIAAYTFFLMIAANGYDIYTHFHARKHVRLTPRLSRESVQYFKPIAIIFFTNVASAIYTNADITMVGWLRDDSEVGIYSAAVKIYNVIHVMVSVGIIVVIPRLTQYLHSYFCKEKGAYYVLLNKVVKAFYIFVIFCSSICVLYGNDMILFVSGEEFTNAFRPLIVLAVTLLFATGNMIMSSAILIPMDREKVTLTATVTGASLNLILNLVFIPKWGCFGAAITTLVSEFMVFVITVYSSRDVLRNMRISLMRDIMPLTIGLLSNGTVYFIVKFIHWSSRYKFFFAAIISALLYYITHFVFRNEIVKEVNRFLWGNIKSKSKKS</sequence>
<dbReference type="PANTHER" id="PTHR43424">
    <property type="entry name" value="LOCUS PUTATIVE PROTEIN 1-RELATED"/>
    <property type="match status" value="1"/>
</dbReference>
<feature type="transmembrane region" description="Helical" evidence="5">
    <location>
        <begin position="360"/>
        <end position="380"/>
    </location>
</feature>
<proteinExistence type="predicted"/>
<organism evidence="6 7">
    <name type="scientific">Acetatifactor muris</name>
    <dbReference type="NCBI Taxonomy" id="879566"/>
    <lineage>
        <taxon>Bacteria</taxon>
        <taxon>Bacillati</taxon>
        <taxon>Bacillota</taxon>
        <taxon>Clostridia</taxon>
        <taxon>Lachnospirales</taxon>
        <taxon>Lachnospiraceae</taxon>
        <taxon>Acetatifactor</taxon>
    </lineage>
</organism>
<dbReference type="RefSeq" id="WP_103240218.1">
    <property type="nucleotide sequence ID" value="NZ_JANJZD010000013.1"/>
</dbReference>
<feature type="transmembrane region" description="Helical" evidence="5">
    <location>
        <begin position="249"/>
        <end position="272"/>
    </location>
</feature>
<feature type="transmembrane region" description="Helical" evidence="5">
    <location>
        <begin position="386"/>
        <end position="405"/>
    </location>
</feature>
<feature type="transmembrane region" description="Helical" evidence="5">
    <location>
        <begin position="293"/>
        <end position="312"/>
    </location>
</feature>
<feature type="transmembrane region" description="Helical" evidence="5">
    <location>
        <begin position="45"/>
        <end position="66"/>
    </location>
</feature>
<dbReference type="PANTHER" id="PTHR43424:SF1">
    <property type="entry name" value="LOCUS PUTATIVE PROTEIN 1-RELATED"/>
    <property type="match status" value="1"/>
</dbReference>
<evidence type="ECO:0000313" key="7">
    <source>
        <dbReference type="Proteomes" id="UP000236311"/>
    </source>
</evidence>
<protein>
    <submittedName>
        <fullName evidence="6">Polysaccharide biosynthesis protein</fullName>
    </submittedName>
</protein>
<feature type="transmembrane region" description="Helical" evidence="5">
    <location>
        <begin position="332"/>
        <end position="353"/>
    </location>
</feature>
<dbReference type="EMBL" id="OFSM01000014">
    <property type="protein sequence ID" value="SOY30156.1"/>
    <property type="molecule type" value="Genomic_DNA"/>
</dbReference>
<keyword evidence="2 5" id="KW-0812">Transmembrane</keyword>
<feature type="transmembrane region" description="Helical" evidence="5">
    <location>
        <begin position="209"/>
        <end position="229"/>
    </location>
</feature>
<feature type="transmembrane region" description="Helical" evidence="5">
    <location>
        <begin position="86"/>
        <end position="111"/>
    </location>
</feature>
<dbReference type="GO" id="GO:0016020">
    <property type="term" value="C:membrane"/>
    <property type="evidence" value="ECO:0007669"/>
    <property type="project" value="UniProtKB-SubCell"/>
</dbReference>
<evidence type="ECO:0000256" key="2">
    <source>
        <dbReference type="ARBA" id="ARBA00022692"/>
    </source>
</evidence>
<evidence type="ECO:0000256" key="5">
    <source>
        <dbReference type="SAM" id="Phobius"/>
    </source>
</evidence>
<accession>A0A2K4ZIC4</accession>
<dbReference type="Proteomes" id="UP000236311">
    <property type="component" value="Unassembled WGS sequence"/>
</dbReference>
<evidence type="ECO:0000256" key="1">
    <source>
        <dbReference type="ARBA" id="ARBA00004141"/>
    </source>
</evidence>
<evidence type="ECO:0000256" key="3">
    <source>
        <dbReference type="ARBA" id="ARBA00022989"/>
    </source>
</evidence>
<comment type="subcellular location">
    <subcellularLocation>
        <location evidence="1">Membrane</location>
        <topology evidence="1">Multi-pass membrane protein</topology>
    </subcellularLocation>
</comment>
<dbReference type="InterPro" id="IPR002797">
    <property type="entry name" value="Polysacc_synth"/>
</dbReference>
<feature type="transmembrane region" description="Helical" evidence="5">
    <location>
        <begin position="450"/>
        <end position="468"/>
    </location>
</feature>
<keyword evidence="4 5" id="KW-0472">Membrane</keyword>
<evidence type="ECO:0000313" key="6">
    <source>
        <dbReference type="EMBL" id="SOY30156.1"/>
    </source>
</evidence>
<evidence type="ECO:0000256" key="4">
    <source>
        <dbReference type="ARBA" id="ARBA00023136"/>
    </source>
</evidence>
<dbReference type="AlphaFoldDB" id="A0A2K4ZIC4"/>
<feature type="transmembrane region" description="Helical" evidence="5">
    <location>
        <begin position="12"/>
        <end position="33"/>
    </location>
</feature>